<evidence type="ECO:0000256" key="1">
    <source>
        <dbReference type="HAMAP-Rule" id="MF_02066"/>
    </source>
</evidence>
<protein>
    <recommendedName>
        <fullName evidence="1">Cell division coordinator CpoB</fullName>
    </recommendedName>
</protein>
<dbReference type="EMBL" id="CXPG01000020">
    <property type="protein sequence ID" value="CTQ33809.1"/>
    <property type="molecule type" value="Genomic_DNA"/>
</dbReference>
<keyword evidence="4" id="KW-1185">Reference proteome</keyword>
<dbReference type="GO" id="GO:0043093">
    <property type="term" value="P:FtsZ-dependent cytokinesis"/>
    <property type="evidence" value="ECO:0007669"/>
    <property type="project" value="UniProtKB-UniRule"/>
</dbReference>
<evidence type="ECO:0000313" key="4">
    <source>
        <dbReference type="Proteomes" id="UP000048908"/>
    </source>
</evidence>
<dbReference type="NCBIfam" id="TIGR02795">
    <property type="entry name" value="tol_pal_ybgF"/>
    <property type="match status" value="1"/>
</dbReference>
<keyword evidence="1" id="KW-0175">Coiled coil</keyword>
<dbReference type="STRING" id="282197.SAMN04488517_102645"/>
<organism evidence="3 4">
    <name type="scientific">Jannaschia rubra</name>
    <dbReference type="NCBI Taxonomy" id="282197"/>
    <lineage>
        <taxon>Bacteria</taxon>
        <taxon>Pseudomonadati</taxon>
        <taxon>Pseudomonadota</taxon>
        <taxon>Alphaproteobacteria</taxon>
        <taxon>Rhodobacterales</taxon>
        <taxon>Roseobacteraceae</taxon>
        <taxon>Jannaschia</taxon>
    </lineage>
</organism>
<dbReference type="Gene3D" id="1.25.40.10">
    <property type="entry name" value="Tetratricopeptide repeat domain"/>
    <property type="match status" value="1"/>
</dbReference>
<reference evidence="3 4" key="1">
    <citation type="submission" date="2015-07" db="EMBL/GenBank/DDBJ databases">
        <authorList>
            <person name="Noorani M."/>
        </authorList>
    </citation>
    <scope>NUCLEOTIDE SEQUENCE [LARGE SCALE GENOMIC DNA]</scope>
    <source>
        <strain evidence="3 4">CECT 5088</strain>
    </source>
</reference>
<dbReference type="GO" id="GO:0030288">
    <property type="term" value="C:outer membrane-bounded periplasmic space"/>
    <property type="evidence" value="ECO:0007669"/>
    <property type="project" value="UniProtKB-UniRule"/>
</dbReference>
<comment type="function">
    <text evidence="1">Mediates coordination of peptidoglycan synthesis and outer membrane constriction during cell division.</text>
</comment>
<dbReference type="HAMAP" id="MF_02066">
    <property type="entry name" value="CpoB"/>
    <property type="match status" value="1"/>
</dbReference>
<evidence type="ECO:0000256" key="2">
    <source>
        <dbReference type="SAM" id="MobiDB-lite"/>
    </source>
</evidence>
<comment type="similarity">
    <text evidence="1">Belongs to the CpoB family.</text>
</comment>
<dbReference type="Pfam" id="PF13174">
    <property type="entry name" value="TPR_6"/>
    <property type="match status" value="1"/>
</dbReference>
<feature type="signal peptide" evidence="1">
    <location>
        <begin position="1"/>
        <end position="18"/>
    </location>
</feature>
<keyword evidence="1" id="KW-0732">Signal</keyword>
<proteinExistence type="inferred from homology"/>
<dbReference type="InterPro" id="IPR014162">
    <property type="entry name" value="CpoB_C"/>
</dbReference>
<keyword evidence="1" id="KW-0574">Periplasm</keyword>
<feature type="chain" id="PRO_5009984365" description="Cell division coordinator CpoB" evidence="1">
    <location>
        <begin position="19"/>
        <end position="278"/>
    </location>
</feature>
<feature type="region of interest" description="Disordered" evidence="2">
    <location>
        <begin position="112"/>
        <end position="152"/>
    </location>
</feature>
<sequence precursor="true">MMLRAAVLMLALAAPAAAQQDQTLADIRQQLAVLSVEMQKLRGELNTTGAPSVSTGGSTVPDRVNAIEAELQRLTQATERMEFRIESVSRDGSARIEDLRFQLCELTPDCDLGSLPNPGPLGDSDESDNGSAGGSITPPADAPSDGGGAQLAVGERGDFDRAKAMLDAGENANAAKAFEQFVTAYPTGPLSAEAQFLRGKALAADNQHADAARAFLESFSGTPEGPKAPEALVGLGTALGALGQTDEACLTLSEVAVRFPQSPAVAQANSARAGLGCS</sequence>
<comment type="subcellular location">
    <subcellularLocation>
        <location evidence="1">Periplasm</location>
    </subcellularLocation>
</comment>
<dbReference type="InterPro" id="IPR011990">
    <property type="entry name" value="TPR-like_helical_dom_sf"/>
</dbReference>
<dbReference type="Pfam" id="PF13432">
    <property type="entry name" value="TPR_16"/>
    <property type="match status" value="1"/>
</dbReference>
<gene>
    <name evidence="1" type="primary">cpoB</name>
    <name evidence="3" type="ORF">JAN5088_02595</name>
</gene>
<keyword evidence="1" id="KW-0132">Cell division</keyword>
<dbReference type="InterPro" id="IPR034706">
    <property type="entry name" value="CpoB"/>
</dbReference>
<dbReference type="AlphaFoldDB" id="A0A0M6XRQ2"/>
<accession>A0A0M6XRQ2</accession>
<evidence type="ECO:0000313" key="3">
    <source>
        <dbReference type="EMBL" id="CTQ33809.1"/>
    </source>
</evidence>
<dbReference type="Proteomes" id="UP000048908">
    <property type="component" value="Unassembled WGS sequence"/>
</dbReference>
<dbReference type="InterPro" id="IPR019734">
    <property type="entry name" value="TPR_rpt"/>
</dbReference>
<dbReference type="RefSeq" id="WP_306455477.1">
    <property type="nucleotide sequence ID" value="NZ_CANMUL010000001.1"/>
</dbReference>
<keyword evidence="1" id="KW-0131">Cell cycle</keyword>
<dbReference type="SUPFAM" id="SSF48452">
    <property type="entry name" value="TPR-like"/>
    <property type="match status" value="1"/>
</dbReference>
<name>A0A0M6XRQ2_9RHOB</name>
<feature type="coiled-coil region" evidence="1">
    <location>
        <begin position="24"/>
        <end position="84"/>
    </location>
</feature>